<dbReference type="SUPFAM" id="SSF54292">
    <property type="entry name" value="2Fe-2S ferredoxin-like"/>
    <property type="match status" value="1"/>
</dbReference>
<proteinExistence type="predicted"/>
<protein>
    <submittedName>
        <fullName evidence="2">(2Fe-2S)-binding protein</fullName>
    </submittedName>
</protein>
<keyword evidence="1" id="KW-0560">Oxidoreductase</keyword>
<keyword evidence="3" id="KW-1185">Reference proteome</keyword>
<dbReference type="EMBL" id="JAEHOH010000001">
    <property type="protein sequence ID" value="MBK0417497.1"/>
    <property type="molecule type" value="Genomic_DNA"/>
</dbReference>
<accession>A0A934UU13</accession>
<dbReference type="GO" id="GO:0051536">
    <property type="term" value="F:iron-sulfur cluster binding"/>
    <property type="evidence" value="ECO:0007669"/>
    <property type="project" value="InterPro"/>
</dbReference>
<dbReference type="AlphaFoldDB" id="A0A934UU13"/>
<sequence>MSGGARVSASRVPAERGAPIEFEFEGEPVGSYEGETVAAALLAAGVPAFGVTREGDARLPLCNMGTCYDCAVTADGERLVRACLADARPGMVVERNEAS</sequence>
<dbReference type="Gene3D" id="3.10.20.440">
    <property type="entry name" value="2Fe-2S iron-sulphur cluster binding domain, sarcosine oxidase, alpha subunit, N-terminal domain"/>
    <property type="match status" value="1"/>
</dbReference>
<comment type="caution">
    <text evidence="2">The sequence shown here is derived from an EMBL/GenBank/DDBJ whole genome shotgun (WGS) entry which is preliminary data.</text>
</comment>
<evidence type="ECO:0000313" key="2">
    <source>
        <dbReference type="EMBL" id="MBK0417497.1"/>
    </source>
</evidence>
<name>A0A934UU13_9MICO</name>
<dbReference type="InterPro" id="IPR042204">
    <property type="entry name" value="2Fe-2S-bd_N"/>
</dbReference>
<dbReference type="Pfam" id="PF13510">
    <property type="entry name" value="Fer2_4"/>
    <property type="match status" value="1"/>
</dbReference>
<dbReference type="InterPro" id="IPR036010">
    <property type="entry name" value="2Fe-2S_ferredoxin-like_sf"/>
</dbReference>
<organism evidence="2 3">
    <name type="scientific">Leucobacter chromiisoli</name>
    <dbReference type="NCBI Taxonomy" id="2796471"/>
    <lineage>
        <taxon>Bacteria</taxon>
        <taxon>Bacillati</taxon>
        <taxon>Actinomycetota</taxon>
        <taxon>Actinomycetes</taxon>
        <taxon>Micrococcales</taxon>
        <taxon>Microbacteriaceae</taxon>
        <taxon>Leucobacter</taxon>
    </lineage>
</organism>
<evidence type="ECO:0000256" key="1">
    <source>
        <dbReference type="ARBA" id="ARBA00023002"/>
    </source>
</evidence>
<gene>
    <name evidence="2" type="ORF">JD276_00390</name>
</gene>
<dbReference type="Proteomes" id="UP000608530">
    <property type="component" value="Unassembled WGS sequence"/>
</dbReference>
<reference evidence="2" key="1">
    <citation type="submission" date="2020-12" db="EMBL/GenBank/DDBJ databases">
        <title>Leucobacter sp. CAS1, isolated from Chromium sludge.</title>
        <authorList>
            <person name="Xu Z."/>
        </authorList>
    </citation>
    <scope>NUCLEOTIDE SEQUENCE</scope>
    <source>
        <strain evidence="2">CSA1</strain>
    </source>
</reference>
<evidence type="ECO:0000313" key="3">
    <source>
        <dbReference type="Proteomes" id="UP000608530"/>
    </source>
</evidence>
<dbReference type="GO" id="GO:0016491">
    <property type="term" value="F:oxidoreductase activity"/>
    <property type="evidence" value="ECO:0007669"/>
    <property type="project" value="UniProtKB-KW"/>
</dbReference>